<dbReference type="EMBL" id="PYBW01000021">
    <property type="protein sequence ID" value="PYC85834.1"/>
    <property type="molecule type" value="Genomic_DNA"/>
</dbReference>
<gene>
    <name evidence="2" type="ORF">C7C46_06165</name>
</gene>
<feature type="region of interest" description="Disordered" evidence="1">
    <location>
        <begin position="304"/>
        <end position="536"/>
    </location>
</feature>
<evidence type="ECO:0000313" key="3">
    <source>
        <dbReference type="Proteomes" id="UP000248039"/>
    </source>
</evidence>
<sequence length="536" mass="54506">MLSCSTAPPAPHRAAEAVAELLARYGDGPVSGVTGSAGPLRAADFQLPVAAQPSDARLRPPFAAPLAELAGGRHTLTPEELPTGHGVEVRLALPAAFHALTVRGSGRALAEQLAEVAEELFAAEGLPARRDWAVLTATLADPGAAAGVRYAGLAAVELDGRPSSASLVVAVHRDATPVAELAAELATSRPHAEVWTVILPAGPAVVLVQSRTGAVPAALTGDGVRHWLVCSVMQAFLPLPDGGSLLSVQLGTAQGEDWERYAQLFADLLRSVETGWDGEPAQLTERQLTAAQLPPVPQLVPVQPAAAPPVPPRPPAPPVVPAPSAAPAVTPAPDPDPAPEGVEETPVLVPPDDLDPFAKLPEPPGQPVRAAAPEPPAPEAVPAPVPKPVPLDPFGTVMANQPQDPFGTVTRQTPAGAAAPPRPASAPAAAAPPGPGKGTPVLVPPDDFDPFAPQPEEPAQAPAAKGTPVLIPPDDFDPFAPQPEEPAQAPAAKGTPVLIPPDDFDPFAPQPEQPARSADSPASSAASAPPKPDPFS</sequence>
<proteinExistence type="predicted"/>
<feature type="compositionally biased region" description="Pro residues" evidence="1">
    <location>
        <begin position="373"/>
        <end position="391"/>
    </location>
</feature>
<evidence type="ECO:0000256" key="1">
    <source>
        <dbReference type="SAM" id="MobiDB-lite"/>
    </source>
</evidence>
<feature type="compositionally biased region" description="Pro residues" evidence="1">
    <location>
        <begin position="420"/>
        <end position="435"/>
    </location>
</feature>
<feature type="compositionally biased region" description="Pro residues" evidence="1">
    <location>
        <begin position="306"/>
        <end position="321"/>
    </location>
</feature>
<dbReference type="Proteomes" id="UP000248039">
    <property type="component" value="Unassembled WGS sequence"/>
</dbReference>
<dbReference type="AlphaFoldDB" id="A0A2V4NZ98"/>
<feature type="compositionally biased region" description="Low complexity" evidence="1">
    <location>
        <begin position="513"/>
        <end position="528"/>
    </location>
</feature>
<name>A0A2V4NZ98_9ACTN</name>
<organism evidence="2 3">
    <name type="scientific">Streptomyces tateyamensis</name>
    <dbReference type="NCBI Taxonomy" id="565073"/>
    <lineage>
        <taxon>Bacteria</taxon>
        <taxon>Bacillati</taxon>
        <taxon>Actinomycetota</taxon>
        <taxon>Actinomycetes</taxon>
        <taxon>Kitasatosporales</taxon>
        <taxon>Streptomycetaceae</taxon>
        <taxon>Streptomyces</taxon>
    </lineage>
</organism>
<reference evidence="2 3" key="1">
    <citation type="submission" date="2018-03" db="EMBL/GenBank/DDBJ databases">
        <title>Bioinformatic expansion and discovery of thiopeptide antibiotics.</title>
        <authorList>
            <person name="Schwalen C.J."/>
            <person name="Hudson G.A."/>
            <person name="Mitchell D.A."/>
        </authorList>
    </citation>
    <scope>NUCLEOTIDE SEQUENCE [LARGE SCALE GENOMIC DNA]</scope>
    <source>
        <strain evidence="2 3">ATCC 21389</strain>
    </source>
</reference>
<feature type="compositionally biased region" description="Polar residues" evidence="1">
    <location>
        <begin position="398"/>
        <end position="413"/>
    </location>
</feature>
<keyword evidence="3" id="KW-1185">Reference proteome</keyword>
<accession>A0A2V4NZ98</accession>
<protein>
    <submittedName>
        <fullName evidence="2">Uncharacterized protein</fullName>
    </submittedName>
</protein>
<comment type="caution">
    <text evidence="2">The sequence shown here is derived from an EMBL/GenBank/DDBJ whole genome shotgun (WGS) entry which is preliminary data.</text>
</comment>
<evidence type="ECO:0000313" key="2">
    <source>
        <dbReference type="EMBL" id="PYC85834.1"/>
    </source>
</evidence>